<accession>A0A5N0T654</accession>
<feature type="chain" id="PRO_5024304484" evidence="1">
    <location>
        <begin position="22"/>
        <end position="332"/>
    </location>
</feature>
<dbReference type="Proteomes" id="UP000325372">
    <property type="component" value="Unassembled WGS sequence"/>
</dbReference>
<evidence type="ECO:0000313" key="4">
    <source>
        <dbReference type="Proteomes" id="UP000325372"/>
    </source>
</evidence>
<feature type="signal peptide" evidence="1">
    <location>
        <begin position="1"/>
        <end position="21"/>
    </location>
</feature>
<organism evidence="3 4">
    <name type="scientific">Marinihelvus fidelis</name>
    <dbReference type="NCBI Taxonomy" id="2613842"/>
    <lineage>
        <taxon>Bacteria</taxon>
        <taxon>Pseudomonadati</taxon>
        <taxon>Pseudomonadota</taxon>
        <taxon>Gammaproteobacteria</taxon>
        <taxon>Chromatiales</taxon>
        <taxon>Wenzhouxiangellaceae</taxon>
        <taxon>Marinihelvus</taxon>
    </lineage>
</organism>
<dbReference type="InterPro" id="IPR011460">
    <property type="entry name" value="Lcl_C"/>
</dbReference>
<reference evidence="3 4" key="1">
    <citation type="submission" date="2019-09" db="EMBL/GenBank/DDBJ databases">
        <title>Wenzhouxiangella sp. Genome sequencing and assembly.</title>
        <authorList>
            <person name="Zhang R."/>
        </authorList>
    </citation>
    <scope>NUCLEOTIDE SEQUENCE [LARGE SCALE GENOMIC DNA]</scope>
    <source>
        <strain evidence="3 4">W260</strain>
    </source>
</reference>
<comment type="caution">
    <text evidence="3">The sequence shown here is derived from an EMBL/GenBank/DDBJ whole genome shotgun (WGS) entry which is preliminary data.</text>
</comment>
<keyword evidence="1" id="KW-0732">Signal</keyword>
<sequence length="332" mass="36237">MRITQSLSGLLILACSIPATAGDSASPADAFMAAFEPHCGQAYEGRVVVDEPSEGDNAFTTSTLVMHVAECGEQEIRIPFFVGDDRSRTWVLTQTPDGLRLKHDHRHEDGSEDAVTWYGGTATESGTATRQAFPVDAESVAMFEREGLVASVNNVWAMEIEPGQRFMYELSRPSGRLFQVEFDLSEPVATPPPPWGAETVADPSQQLVWAAATNGEDIKWREAVDYCADLELAGHDDWRLPSLAELETLHQADARGGESIRSPFAIGGCCLWSNESLVDRPAEDGDEIGGSPDRYQWGLMFDGKLHYYAVDIFDDGRALCVREPGSPGAAHQ</sequence>
<dbReference type="AlphaFoldDB" id="A0A5N0T654"/>
<name>A0A5N0T654_9GAMM</name>
<dbReference type="RefSeq" id="WP_150865448.1">
    <property type="nucleotide sequence ID" value="NZ_VYXP01000013.1"/>
</dbReference>
<dbReference type="Pfam" id="PF07603">
    <property type="entry name" value="Lcl_C"/>
    <property type="match status" value="1"/>
</dbReference>
<feature type="domain" description="Lcl C-terminal" evidence="2">
    <location>
        <begin position="198"/>
        <end position="277"/>
    </location>
</feature>
<dbReference type="EMBL" id="VYXP01000013">
    <property type="protein sequence ID" value="KAA9129627.1"/>
    <property type="molecule type" value="Genomic_DNA"/>
</dbReference>
<proteinExistence type="predicted"/>
<evidence type="ECO:0000259" key="2">
    <source>
        <dbReference type="Pfam" id="PF07603"/>
    </source>
</evidence>
<dbReference type="PROSITE" id="PS51257">
    <property type="entry name" value="PROKAR_LIPOPROTEIN"/>
    <property type="match status" value="1"/>
</dbReference>
<evidence type="ECO:0000256" key="1">
    <source>
        <dbReference type="SAM" id="SignalP"/>
    </source>
</evidence>
<evidence type="ECO:0000313" key="3">
    <source>
        <dbReference type="EMBL" id="KAA9129627.1"/>
    </source>
</evidence>
<keyword evidence="4" id="KW-1185">Reference proteome</keyword>
<protein>
    <submittedName>
        <fullName evidence="3">DUF1566 domain-containing protein</fullName>
    </submittedName>
</protein>
<gene>
    <name evidence="3" type="ORF">F3N42_14785</name>
</gene>